<protein>
    <submittedName>
        <fullName evidence="4">Dinuclear metal center protein, YbgI/SA1388 family</fullName>
    </submittedName>
</protein>
<feature type="binding site" evidence="3">
    <location>
        <position position="64"/>
    </location>
    <ligand>
        <name>a divalent metal cation</name>
        <dbReference type="ChEBI" id="CHEBI:60240"/>
        <label>2</label>
    </ligand>
</feature>
<keyword evidence="5" id="KW-1185">Reference proteome</keyword>
<gene>
    <name evidence="4" type="ORF">SAMN05443662_1165</name>
</gene>
<dbReference type="Pfam" id="PF01784">
    <property type="entry name" value="DUF34_NIF3"/>
    <property type="match status" value="1"/>
</dbReference>
<evidence type="ECO:0000313" key="5">
    <source>
        <dbReference type="Proteomes" id="UP000198461"/>
    </source>
</evidence>
<keyword evidence="2 3" id="KW-0479">Metal-binding</keyword>
<dbReference type="RefSeq" id="WP_074201461.1">
    <property type="nucleotide sequence ID" value="NZ_FSRE01000003.1"/>
</dbReference>
<dbReference type="Proteomes" id="UP000198461">
    <property type="component" value="Unassembled WGS sequence"/>
</dbReference>
<sequence>MKRDELLAYLNGLLKPDAFNDYAPNGLQVEGTETVTRIVTGVTACQALLDMAVRWQADMVLVHHGYFWKSEPVTLTGMKGWRIRTLMQHDINLVAYHLPLDAHVELGNNAQLGKLWELHDITPDDDSLVRLGRLPAAVPLEEFVLTVERTLGRAPLHLPGGPERVQIVAWCSGAAQGYIDRAADWGADVYVSGEVSEQTTHQARELGIHYLAAGHHATERVGVQALGEHLQAVFPELKVRFVDIPNPV</sequence>
<reference evidence="4 5" key="1">
    <citation type="submission" date="2016-11" db="EMBL/GenBank/DDBJ databases">
        <authorList>
            <person name="Jaros S."/>
            <person name="Januszkiewicz K."/>
            <person name="Wedrychowicz H."/>
        </authorList>
    </citation>
    <scope>NUCLEOTIDE SEQUENCE [LARGE SCALE GENOMIC DNA]</scope>
    <source>
        <strain evidence="4 5">DSM 17737</strain>
    </source>
</reference>
<dbReference type="GO" id="GO:0046872">
    <property type="term" value="F:metal ion binding"/>
    <property type="evidence" value="ECO:0007669"/>
    <property type="project" value="UniProtKB-KW"/>
</dbReference>
<dbReference type="GO" id="GO:0005737">
    <property type="term" value="C:cytoplasm"/>
    <property type="evidence" value="ECO:0007669"/>
    <property type="project" value="TreeGrafter"/>
</dbReference>
<dbReference type="OrthoDB" id="9800881at2"/>
<evidence type="ECO:0000256" key="2">
    <source>
        <dbReference type="ARBA" id="ARBA00022723"/>
    </source>
</evidence>
<dbReference type="STRING" id="364032.SAMN05443662_1165"/>
<dbReference type="InterPro" id="IPR036069">
    <property type="entry name" value="DUF34/NIF3_sf"/>
</dbReference>
<dbReference type="SUPFAM" id="SSF102705">
    <property type="entry name" value="NIF3 (NGG1p interacting factor 3)-like"/>
    <property type="match status" value="1"/>
</dbReference>
<dbReference type="EMBL" id="FSRE01000003">
    <property type="protein sequence ID" value="SIO01783.1"/>
    <property type="molecule type" value="Genomic_DNA"/>
</dbReference>
<proteinExistence type="inferred from homology"/>
<accession>A0A1N6G2Q4</accession>
<organism evidence="4 5">
    <name type="scientific">Sulfurivirga caldicuralii</name>
    <dbReference type="NCBI Taxonomy" id="364032"/>
    <lineage>
        <taxon>Bacteria</taxon>
        <taxon>Pseudomonadati</taxon>
        <taxon>Pseudomonadota</taxon>
        <taxon>Gammaproteobacteria</taxon>
        <taxon>Thiotrichales</taxon>
        <taxon>Piscirickettsiaceae</taxon>
        <taxon>Sulfurivirga</taxon>
    </lineage>
</organism>
<comment type="similarity">
    <text evidence="1">Belongs to the GTP cyclohydrolase I type 2/NIF3 family.</text>
</comment>
<feature type="binding site" evidence="3">
    <location>
        <position position="215"/>
    </location>
    <ligand>
        <name>a divalent metal cation</name>
        <dbReference type="ChEBI" id="CHEBI:60240"/>
        <label>2</label>
    </ligand>
</feature>
<dbReference type="PANTHER" id="PTHR13799:SF14">
    <property type="entry name" value="GTP CYCLOHYDROLASE 1 TYPE 2 HOMOLOG"/>
    <property type="match status" value="1"/>
</dbReference>
<dbReference type="Gene3D" id="3.40.1390.30">
    <property type="entry name" value="NIF3 (NGG1p interacting factor 3)-like"/>
    <property type="match status" value="2"/>
</dbReference>
<evidence type="ECO:0000313" key="4">
    <source>
        <dbReference type="EMBL" id="SIO01783.1"/>
    </source>
</evidence>
<dbReference type="PANTHER" id="PTHR13799">
    <property type="entry name" value="NGG1 INTERACTING FACTOR 3"/>
    <property type="match status" value="1"/>
</dbReference>
<dbReference type="NCBIfam" id="TIGR00486">
    <property type="entry name" value="YbgI_SA1388"/>
    <property type="match status" value="1"/>
</dbReference>
<name>A0A1N6G2Q4_9GAMM</name>
<feature type="binding site" evidence="3">
    <location>
        <position position="219"/>
    </location>
    <ligand>
        <name>a divalent metal cation</name>
        <dbReference type="ChEBI" id="CHEBI:60240"/>
        <label>1</label>
    </ligand>
</feature>
<evidence type="ECO:0000256" key="1">
    <source>
        <dbReference type="ARBA" id="ARBA00006964"/>
    </source>
</evidence>
<dbReference type="AlphaFoldDB" id="A0A1N6G2Q4"/>
<feature type="binding site" evidence="3">
    <location>
        <position position="63"/>
    </location>
    <ligand>
        <name>a divalent metal cation</name>
        <dbReference type="ChEBI" id="CHEBI:60240"/>
        <label>1</label>
    </ligand>
</feature>
<dbReference type="InterPro" id="IPR002678">
    <property type="entry name" value="DUF34/NIF3"/>
</dbReference>
<evidence type="ECO:0000256" key="3">
    <source>
        <dbReference type="PIRSR" id="PIRSR602678-1"/>
    </source>
</evidence>
<feature type="binding site" evidence="3">
    <location>
        <position position="101"/>
    </location>
    <ligand>
        <name>a divalent metal cation</name>
        <dbReference type="ChEBI" id="CHEBI:60240"/>
        <label>1</label>
    </ligand>
</feature>